<evidence type="ECO:0000313" key="3">
    <source>
        <dbReference type="Proteomes" id="UP000199068"/>
    </source>
</evidence>
<proteinExistence type="predicted"/>
<name>A0A1G9KMM8_9FIRM</name>
<protein>
    <submittedName>
        <fullName evidence="2">Uncharacterized protein</fullName>
    </submittedName>
</protein>
<gene>
    <name evidence="2" type="ORF">SAMN04515677_102207</name>
</gene>
<reference evidence="2 3" key="1">
    <citation type="submission" date="2016-10" db="EMBL/GenBank/DDBJ databases">
        <authorList>
            <person name="de Groot N.N."/>
        </authorList>
    </citation>
    <scope>NUCLEOTIDE SEQUENCE [LARGE SCALE GENOMIC DNA]</scope>
    <source>
        <strain evidence="2 3">DSM 797</strain>
    </source>
</reference>
<keyword evidence="3" id="KW-1185">Reference proteome</keyword>
<dbReference type="EMBL" id="FNGW01000002">
    <property type="protein sequence ID" value="SDL50952.1"/>
    <property type="molecule type" value="Genomic_DNA"/>
</dbReference>
<dbReference type="RefSeq" id="WP_170139152.1">
    <property type="nucleotide sequence ID" value="NZ_FNGW01000002.1"/>
</dbReference>
<feature type="region of interest" description="Disordered" evidence="1">
    <location>
        <begin position="23"/>
        <end position="55"/>
    </location>
</feature>
<accession>A0A1G9KMM8</accession>
<evidence type="ECO:0000313" key="2">
    <source>
        <dbReference type="EMBL" id="SDL50952.1"/>
    </source>
</evidence>
<organism evidence="2 3">
    <name type="scientific">Romboutsia lituseburensis DSM 797</name>
    <dbReference type="NCBI Taxonomy" id="1121325"/>
    <lineage>
        <taxon>Bacteria</taxon>
        <taxon>Bacillati</taxon>
        <taxon>Bacillota</taxon>
        <taxon>Clostridia</taxon>
        <taxon>Peptostreptococcales</taxon>
        <taxon>Peptostreptococcaceae</taxon>
        <taxon>Romboutsia</taxon>
    </lineage>
</organism>
<dbReference type="Proteomes" id="UP000199068">
    <property type="component" value="Unassembled WGS sequence"/>
</dbReference>
<evidence type="ECO:0000256" key="1">
    <source>
        <dbReference type="SAM" id="MobiDB-lite"/>
    </source>
</evidence>
<sequence length="55" mass="6385">MEKNLNKNNKNELIKEFVNQIQGTINKKSKIQESQTTDKKMSNKRQGASIKNNLH</sequence>
<feature type="compositionally biased region" description="Polar residues" evidence="1">
    <location>
        <begin position="44"/>
        <end position="55"/>
    </location>
</feature>
<dbReference type="AlphaFoldDB" id="A0A1G9KMM8"/>
<dbReference type="STRING" id="1121325.SAMN04515677_102207"/>